<gene>
    <name evidence="3" type="ORF">BQ4739_LOCUS14061</name>
    <name evidence="2" type="ORF">BQ4739_LOCUS8160</name>
</gene>
<evidence type="ECO:0000256" key="1">
    <source>
        <dbReference type="SAM" id="MobiDB-lite"/>
    </source>
</evidence>
<dbReference type="EMBL" id="FNXT01000813">
    <property type="protein sequence ID" value="SZX67805.1"/>
    <property type="molecule type" value="Genomic_DNA"/>
</dbReference>
<evidence type="ECO:0000313" key="4">
    <source>
        <dbReference type="Proteomes" id="UP000256970"/>
    </source>
</evidence>
<feature type="region of interest" description="Disordered" evidence="1">
    <location>
        <begin position="46"/>
        <end position="85"/>
    </location>
</feature>
<organism evidence="2 4">
    <name type="scientific">Tetradesmus obliquus</name>
    <name type="common">Green alga</name>
    <name type="synonym">Acutodesmus obliquus</name>
    <dbReference type="NCBI Taxonomy" id="3088"/>
    <lineage>
        <taxon>Eukaryota</taxon>
        <taxon>Viridiplantae</taxon>
        <taxon>Chlorophyta</taxon>
        <taxon>core chlorophytes</taxon>
        <taxon>Chlorophyceae</taxon>
        <taxon>CS clade</taxon>
        <taxon>Sphaeropleales</taxon>
        <taxon>Scenedesmaceae</taxon>
        <taxon>Tetradesmus</taxon>
    </lineage>
</organism>
<dbReference type="EMBL" id="FNXT01001198">
    <property type="protein sequence ID" value="SZX73810.1"/>
    <property type="molecule type" value="Genomic_DNA"/>
</dbReference>
<evidence type="ECO:0000313" key="3">
    <source>
        <dbReference type="EMBL" id="SZX73810.1"/>
    </source>
</evidence>
<feature type="compositionally biased region" description="Pro residues" evidence="1">
    <location>
        <begin position="60"/>
        <end position="73"/>
    </location>
</feature>
<proteinExistence type="predicted"/>
<accession>A0A383VQL3</accession>
<sequence>MQLSDLPLYTGTPTAEMQAANIGLADGMYGLLDWWKIYTSYNNDSVPASSPAPGGGPITVVPPPSPSPSPAPSSNPGFLVPHGSSSSSAQVQAAVLGTAAAAEASIQGGFAAAGPAGPAAAAAAVGMEASGTNPKRKLLQTAAAAGGVCNKGTPTSSSTLNTPLGSSRFGAGKIGFSGLSTADTWVLPPDLTIAVGPDTALHVVNSLVAIYKVNPGTGNPASLNSTKPALLVSLPFFFTLVAPQCSGGYFSPSATYDKLVGRFLLTAVCGGDANQILLAVSSSSSALGG</sequence>
<dbReference type="AlphaFoldDB" id="A0A383VQL3"/>
<reference evidence="2 4" key="1">
    <citation type="submission" date="2016-10" db="EMBL/GenBank/DDBJ databases">
        <authorList>
            <person name="Cai Z."/>
        </authorList>
    </citation>
    <scope>NUCLEOTIDE SEQUENCE [LARGE SCALE GENOMIC DNA]</scope>
</reference>
<protein>
    <submittedName>
        <fullName evidence="2">Uncharacterized protein</fullName>
    </submittedName>
</protein>
<name>A0A383VQL3_TETOB</name>
<keyword evidence="4" id="KW-1185">Reference proteome</keyword>
<evidence type="ECO:0000313" key="2">
    <source>
        <dbReference type="EMBL" id="SZX67805.1"/>
    </source>
</evidence>
<dbReference type="Proteomes" id="UP000256970">
    <property type="component" value="Unassembled WGS sequence"/>
</dbReference>